<dbReference type="Pfam" id="PF08395">
    <property type="entry name" value="7tm_7"/>
    <property type="match status" value="1"/>
</dbReference>
<dbReference type="EMBL" id="AP028911">
    <property type="protein sequence ID" value="BES92497.1"/>
    <property type="molecule type" value="Genomic_DNA"/>
</dbReference>
<evidence type="ECO:0000256" key="6">
    <source>
        <dbReference type="ARBA" id="ARBA00023170"/>
    </source>
</evidence>
<evidence type="ECO:0000256" key="3">
    <source>
        <dbReference type="ARBA" id="ARBA00022692"/>
    </source>
</evidence>
<evidence type="ECO:0000256" key="4">
    <source>
        <dbReference type="ARBA" id="ARBA00022989"/>
    </source>
</evidence>
<keyword evidence="6 9" id="KW-0675">Receptor</keyword>
<feature type="transmembrane region" description="Helical" evidence="8">
    <location>
        <begin position="173"/>
        <end position="195"/>
    </location>
</feature>
<feature type="transmembrane region" description="Helical" evidence="8">
    <location>
        <begin position="100"/>
        <end position="117"/>
    </location>
</feature>
<dbReference type="Proteomes" id="UP001307889">
    <property type="component" value="Chromosome 3"/>
</dbReference>
<evidence type="ECO:0000256" key="2">
    <source>
        <dbReference type="ARBA" id="ARBA00022475"/>
    </source>
</evidence>
<name>A0ABN7AQ25_9HEMI</name>
<keyword evidence="4 8" id="KW-1133">Transmembrane helix</keyword>
<comment type="subcellular location">
    <subcellularLocation>
        <location evidence="1">Cell membrane</location>
        <topology evidence="1">Multi-pass membrane protein</topology>
    </subcellularLocation>
</comment>
<evidence type="ECO:0000313" key="10">
    <source>
        <dbReference type="Proteomes" id="UP001307889"/>
    </source>
</evidence>
<keyword evidence="7" id="KW-0807">Transducer</keyword>
<reference evidence="9 10" key="1">
    <citation type="submission" date="2023-09" db="EMBL/GenBank/DDBJ databases">
        <title>Nesidiocoris tenuis whole genome shotgun sequence.</title>
        <authorList>
            <person name="Shibata T."/>
            <person name="Shimoda M."/>
            <person name="Kobayashi T."/>
            <person name="Uehara T."/>
        </authorList>
    </citation>
    <scope>NUCLEOTIDE SEQUENCE [LARGE SCALE GENOMIC DNA]</scope>
    <source>
        <strain evidence="9 10">Japan</strain>
    </source>
</reference>
<evidence type="ECO:0000256" key="1">
    <source>
        <dbReference type="ARBA" id="ARBA00004651"/>
    </source>
</evidence>
<evidence type="ECO:0000256" key="5">
    <source>
        <dbReference type="ARBA" id="ARBA00023136"/>
    </source>
</evidence>
<gene>
    <name evidence="9" type="ORF">NTJ_05306</name>
</gene>
<keyword evidence="10" id="KW-1185">Reference proteome</keyword>
<keyword evidence="5 8" id="KW-0472">Membrane</keyword>
<dbReference type="PANTHER" id="PTHR21143:SF133">
    <property type="entry name" value="GUSTATORY AND PHEROMONE RECEPTOR 32A-RELATED"/>
    <property type="match status" value="1"/>
</dbReference>
<evidence type="ECO:0000313" key="9">
    <source>
        <dbReference type="EMBL" id="BES92497.1"/>
    </source>
</evidence>
<evidence type="ECO:0000256" key="8">
    <source>
        <dbReference type="SAM" id="Phobius"/>
    </source>
</evidence>
<organism evidence="9 10">
    <name type="scientific">Nesidiocoris tenuis</name>
    <dbReference type="NCBI Taxonomy" id="355587"/>
    <lineage>
        <taxon>Eukaryota</taxon>
        <taxon>Metazoa</taxon>
        <taxon>Ecdysozoa</taxon>
        <taxon>Arthropoda</taxon>
        <taxon>Hexapoda</taxon>
        <taxon>Insecta</taxon>
        <taxon>Pterygota</taxon>
        <taxon>Neoptera</taxon>
        <taxon>Paraneoptera</taxon>
        <taxon>Hemiptera</taxon>
        <taxon>Heteroptera</taxon>
        <taxon>Panheteroptera</taxon>
        <taxon>Cimicomorpha</taxon>
        <taxon>Miridae</taxon>
        <taxon>Dicyphina</taxon>
        <taxon>Nesidiocoris</taxon>
    </lineage>
</organism>
<feature type="transmembrane region" description="Helical" evidence="8">
    <location>
        <begin position="64"/>
        <end position="88"/>
    </location>
</feature>
<proteinExistence type="predicted"/>
<evidence type="ECO:0000256" key="7">
    <source>
        <dbReference type="ARBA" id="ARBA00023224"/>
    </source>
</evidence>
<dbReference type="PANTHER" id="PTHR21143">
    <property type="entry name" value="INVERTEBRATE GUSTATORY RECEPTOR"/>
    <property type="match status" value="1"/>
</dbReference>
<keyword evidence="3 8" id="KW-0812">Transmembrane</keyword>
<keyword evidence="2" id="KW-1003">Cell membrane</keyword>
<sequence>MLHAFGFSASYFPLLIFGSILEVLDTRVIQLTDSIKFSTTPPLLLALCEEINDLTNMIRRLSSFYGPTILICFVFFFNDLIWCCYYSVILLFDEGPYNKIVLYQAGAVYHLFAFFLMSKACEDHYRRVEAFHWEMYDLMCSSELLCKHEKLKLFASLGKTVEFSCCGFFTIGYPMVTSIIAAAATYLVILIQFSLQNE</sequence>
<protein>
    <submittedName>
        <fullName evidence="9">Gustatory receptor</fullName>
    </submittedName>
</protein>
<accession>A0ABN7AQ25</accession>
<feature type="transmembrane region" description="Helical" evidence="8">
    <location>
        <begin position="6"/>
        <end position="24"/>
    </location>
</feature>
<dbReference type="InterPro" id="IPR013604">
    <property type="entry name" value="7TM_chemorcpt"/>
</dbReference>